<name>A0ABV2L811_9HYPH</name>
<evidence type="ECO:0000313" key="2">
    <source>
        <dbReference type="Proteomes" id="UP001549145"/>
    </source>
</evidence>
<proteinExistence type="predicted"/>
<accession>A0ABV2L811</accession>
<gene>
    <name evidence="1" type="ORF">ABID43_003541</name>
</gene>
<organism evidence="1 2">
    <name type="scientific">Methylobacterium goesingense</name>
    <dbReference type="NCBI Taxonomy" id="243690"/>
    <lineage>
        <taxon>Bacteria</taxon>
        <taxon>Pseudomonadati</taxon>
        <taxon>Pseudomonadota</taxon>
        <taxon>Alphaproteobacteria</taxon>
        <taxon>Hyphomicrobiales</taxon>
        <taxon>Methylobacteriaceae</taxon>
        <taxon>Methylobacterium</taxon>
    </lineage>
</organism>
<dbReference type="EMBL" id="JBEPMM010000011">
    <property type="protein sequence ID" value="MET3693986.1"/>
    <property type="molecule type" value="Genomic_DNA"/>
</dbReference>
<sequence>MARQLLAYILAAIAAVAEMAVTATRLVWKAGRWVVESITPAPRRAAPAGGGSADMAAALAEAATAPVGSPAALTAAPAPKKAITPDEAAREWGSLAQRFALSQGTLTDEEPDLRALDEAAQAWLRGLPWMDLMNVANGDALMIGRHMLGMKPLASLPPCPTLEEWEQGKREMAQMTAEKRERMAEGRKAISDAIQDLIDSPSYVPCQGV</sequence>
<protein>
    <submittedName>
        <fullName evidence="1">Uncharacterized protein</fullName>
    </submittedName>
</protein>
<dbReference type="RefSeq" id="WP_056097044.1">
    <property type="nucleotide sequence ID" value="NZ_BPQL01000020.1"/>
</dbReference>
<reference evidence="1 2" key="1">
    <citation type="submission" date="2024-06" db="EMBL/GenBank/DDBJ databases">
        <title>Genomic Encyclopedia of Type Strains, Phase IV (KMG-IV): sequencing the most valuable type-strain genomes for metagenomic binning, comparative biology and taxonomic classification.</title>
        <authorList>
            <person name="Goeker M."/>
        </authorList>
    </citation>
    <scope>NUCLEOTIDE SEQUENCE [LARGE SCALE GENOMIC DNA]</scope>
    <source>
        <strain evidence="1 2">DSM 21331</strain>
    </source>
</reference>
<comment type="caution">
    <text evidence="1">The sequence shown here is derived from an EMBL/GenBank/DDBJ whole genome shotgun (WGS) entry which is preliminary data.</text>
</comment>
<keyword evidence="2" id="KW-1185">Reference proteome</keyword>
<dbReference type="Proteomes" id="UP001549145">
    <property type="component" value="Unassembled WGS sequence"/>
</dbReference>
<evidence type="ECO:0000313" key="1">
    <source>
        <dbReference type="EMBL" id="MET3693986.1"/>
    </source>
</evidence>